<dbReference type="PROSITE" id="PS50846">
    <property type="entry name" value="HMA_2"/>
    <property type="match status" value="1"/>
</dbReference>
<accession>T1D9B0</accession>
<evidence type="ECO:0000313" key="3">
    <source>
        <dbReference type="EMBL" id="EQD78024.1"/>
    </source>
</evidence>
<sequence>MRTHEQQQTLKISGMTCAGCARNVTRLLSRVAGVVDAEVDLARGEARVRGTAAFDALAQALEGAGYRAERS</sequence>
<dbReference type="AlphaFoldDB" id="T1D9B0"/>
<dbReference type="Gene3D" id="3.30.70.100">
    <property type="match status" value="1"/>
</dbReference>
<evidence type="ECO:0000256" key="1">
    <source>
        <dbReference type="ARBA" id="ARBA00022723"/>
    </source>
</evidence>
<evidence type="ECO:0000259" key="2">
    <source>
        <dbReference type="PROSITE" id="PS50846"/>
    </source>
</evidence>
<reference evidence="3" key="1">
    <citation type="submission" date="2013-08" db="EMBL/GenBank/DDBJ databases">
        <authorList>
            <person name="Mendez C."/>
            <person name="Richter M."/>
            <person name="Ferrer M."/>
            <person name="Sanchez J."/>
        </authorList>
    </citation>
    <scope>NUCLEOTIDE SEQUENCE</scope>
</reference>
<reference evidence="3" key="2">
    <citation type="journal article" date="2014" name="ISME J.">
        <title>Microbial stratification in low pH oxic and suboxic macroscopic growths along an acid mine drainage.</title>
        <authorList>
            <person name="Mendez-Garcia C."/>
            <person name="Mesa V."/>
            <person name="Sprenger R.R."/>
            <person name="Richter M."/>
            <person name="Diez M.S."/>
            <person name="Solano J."/>
            <person name="Bargiela R."/>
            <person name="Golyshina O.V."/>
            <person name="Manteca A."/>
            <person name="Ramos J.L."/>
            <person name="Gallego J.R."/>
            <person name="Llorente I."/>
            <person name="Martins Dos Santos V.A."/>
            <person name="Jensen O.N."/>
            <person name="Pelaez A.I."/>
            <person name="Sanchez J."/>
            <person name="Ferrer M."/>
        </authorList>
    </citation>
    <scope>NUCLEOTIDE SEQUENCE</scope>
</reference>
<name>T1D9B0_9ZZZZ</name>
<comment type="caution">
    <text evidence="3">The sequence shown here is derived from an EMBL/GenBank/DDBJ whole genome shotgun (WGS) entry which is preliminary data.</text>
</comment>
<gene>
    <name evidence="3" type="ORF">B1A_02484</name>
</gene>
<dbReference type="CDD" id="cd00371">
    <property type="entry name" value="HMA"/>
    <property type="match status" value="1"/>
</dbReference>
<protein>
    <submittedName>
        <fullName evidence="3">Heavy metal transport/detoxification protein domain protein</fullName>
    </submittedName>
</protein>
<keyword evidence="1" id="KW-0479">Metal-binding</keyword>
<dbReference type="InterPro" id="IPR006121">
    <property type="entry name" value="HMA_dom"/>
</dbReference>
<dbReference type="InterPro" id="IPR036163">
    <property type="entry name" value="HMA_dom_sf"/>
</dbReference>
<organism evidence="3">
    <name type="scientific">mine drainage metagenome</name>
    <dbReference type="NCBI Taxonomy" id="410659"/>
    <lineage>
        <taxon>unclassified sequences</taxon>
        <taxon>metagenomes</taxon>
        <taxon>ecological metagenomes</taxon>
    </lineage>
</organism>
<dbReference type="InterPro" id="IPR017969">
    <property type="entry name" value="Heavy-metal-associated_CS"/>
</dbReference>
<dbReference type="EMBL" id="AUZX01001844">
    <property type="protein sequence ID" value="EQD78024.1"/>
    <property type="molecule type" value="Genomic_DNA"/>
</dbReference>
<dbReference type="PROSITE" id="PS01047">
    <property type="entry name" value="HMA_1"/>
    <property type="match status" value="1"/>
</dbReference>
<dbReference type="SUPFAM" id="SSF55008">
    <property type="entry name" value="HMA, heavy metal-associated domain"/>
    <property type="match status" value="1"/>
</dbReference>
<feature type="domain" description="HMA" evidence="2">
    <location>
        <begin position="6"/>
        <end position="69"/>
    </location>
</feature>
<proteinExistence type="predicted"/>
<dbReference type="Pfam" id="PF00403">
    <property type="entry name" value="HMA"/>
    <property type="match status" value="1"/>
</dbReference>
<dbReference type="GO" id="GO:0046872">
    <property type="term" value="F:metal ion binding"/>
    <property type="evidence" value="ECO:0007669"/>
    <property type="project" value="UniProtKB-KW"/>
</dbReference>